<dbReference type="EMBL" id="JAHQIW010002878">
    <property type="protein sequence ID" value="KAJ1356752.1"/>
    <property type="molecule type" value="Genomic_DNA"/>
</dbReference>
<sequence length="134" mass="14479">MAYAGSPTVSARVPGIGTNKDGAKGFASRLVMYVFVVLESQGRSVLLPDAVIQPFWISLVVNITYEPLLCQNVILNRAMDMMPMMASGCIIIGNTGKRICSNMSDREQLCMPVPMVTITSVPSSHTSFSGFIMV</sequence>
<dbReference type="AlphaFoldDB" id="A0AAD5MXF9"/>
<protein>
    <submittedName>
        <fullName evidence="1">Uncharacterized protein</fullName>
    </submittedName>
</protein>
<name>A0AAD5MXF9_PARTN</name>
<proteinExistence type="predicted"/>
<accession>A0AAD5MXF9</accession>
<keyword evidence="2" id="KW-1185">Reference proteome</keyword>
<evidence type="ECO:0000313" key="2">
    <source>
        <dbReference type="Proteomes" id="UP001196413"/>
    </source>
</evidence>
<evidence type="ECO:0000313" key="1">
    <source>
        <dbReference type="EMBL" id="KAJ1356752.1"/>
    </source>
</evidence>
<gene>
    <name evidence="1" type="ORF">KIN20_014514</name>
</gene>
<organism evidence="1 2">
    <name type="scientific">Parelaphostrongylus tenuis</name>
    <name type="common">Meningeal worm</name>
    <dbReference type="NCBI Taxonomy" id="148309"/>
    <lineage>
        <taxon>Eukaryota</taxon>
        <taxon>Metazoa</taxon>
        <taxon>Ecdysozoa</taxon>
        <taxon>Nematoda</taxon>
        <taxon>Chromadorea</taxon>
        <taxon>Rhabditida</taxon>
        <taxon>Rhabditina</taxon>
        <taxon>Rhabditomorpha</taxon>
        <taxon>Strongyloidea</taxon>
        <taxon>Metastrongylidae</taxon>
        <taxon>Parelaphostrongylus</taxon>
    </lineage>
</organism>
<reference evidence="1" key="1">
    <citation type="submission" date="2021-06" db="EMBL/GenBank/DDBJ databases">
        <title>Parelaphostrongylus tenuis whole genome reference sequence.</title>
        <authorList>
            <person name="Garwood T.J."/>
            <person name="Larsen P.A."/>
            <person name="Fountain-Jones N.M."/>
            <person name="Garbe J.R."/>
            <person name="Macchietto M.G."/>
            <person name="Kania S.A."/>
            <person name="Gerhold R.W."/>
            <person name="Richards J.E."/>
            <person name="Wolf T.M."/>
        </authorList>
    </citation>
    <scope>NUCLEOTIDE SEQUENCE</scope>
    <source>
        <strain evidence="1">MNPRO001-30</strain>
        <tissue evidence="1">Meninges</tissue>
    </source>
</reference>
<dbReference type="Proteomes" id="UP001196413">
    <property type="component" value="Unassembled WGS sequence"/>
</dbReference>
<comment type="caution">
    <text evidence="1">The sequence shown here is derived from an EMBL/GenBank/DDBJ whole genome shotgun (WGS) entry which is preliminary data.</text>
</comment>